<evidence type="ECO:0000259" key="17">
    <source>
        <dbReference type="Pfam" id="PF01321"/>
    </source>
</evidence>
<dbReference type="FunFam" id="3.40.350.10:FF:000003">
    <property type="entry name" value="Xaa-pro aminopeptidase P"/>
    <property type="match status" value="1"/>
</dbReference>
<evidence type="ECO:0000256" key="14">
    <source>
        <dbReference type="ARBA" id="ARBA00032413"/>
    </source>
</evidence>
<dbReference type="PANTHER" id="PTHR43763">
    <property type="entry name" value="XAA-PRO AMINOPEPTIDASE 1"/>
    <property type="match status" value="1"/>
</dbReference>
<evidence type="ECO:0000259" key="16">
    <source>
        <dbReference type="Pfam" id="PF00557"/>
    </source>
</evidence>
<dbReference type="OrthoDB" id="9995434at2759"/>
<feature type="domain" description="Peptidase M24 C-terminal" evidence="18">
    <location>
        <begin position="557"/>
        <end position="619"/>
    </location>
</feature>
<proteinExistence type="inferred from homology"/>
<feature type="domain" description="Creatinase N-terminal" evidence="17">
    <location>
        <begin position="9"/>
        <end position="134"/>
    </location>
</feature>
<sequence>MEKVDTTERLARLRELMKQHKVDIYIVPSEDSHSSEYIAPCDARREYITGFTGSAGCAVITHEKAALATDGRYFNQAAKQLDANWLLLKQGLQDVPTWQEWSADQSEGGKVVGVDPTVISAPEARKLSEKIKKKGGQDLVAIEDNLVDTIWGSERPPKPSEPAKVLPVHFAGKDVKTKLEELRKELDKKKSSGFIVSMLDEIAWLFNLRGNDIPYNPVFFSYAAVTPTTATLYIDASKLDSDCETYLTDNGVSIRPYEKIFEDTQVLGQSLESASGEEEPEAKIKKFLVSTKTSWALKRSLGGESKVEEIRSPIGDAKAVKNETEMEGMRACHIRDGSALIEYFAWLEHRLVVEKATIDEVAAADKLEELRSKQKHFVGLSFDTISSTGANAAVIHYMPERGNCSVIDPNTVYLCDSGAQYYDGTTDTTRTLHFGEPTDLEKKAYTLVLKGHIALDVAIFPKGTTGFALDTLARQFLWEEGLDYRHGTGHGVGSYLNVHEGPIGIGTRIQYSEVPLAPGNVISNEPGYYEDGNFGIRIENIIMVKEAETNHKFGDKPYLGFEHVTMVPYCRKLIDESLLTRREKHWLNEYHADIHAKTKDFFEPDSLTMKWLERETTPI</sequence>
<dbReference type="EC" id="3.4.11.9" evidence="5"/>
<evidence type="ECO:0000256" key="6">
    <source>
        <dbReference type="ARBA" id="ARBA00020658"/>
    </source>
</evidence>
<comment type="catalytic activity">
    <reaction evidence="1">
        <text>Release of any N-terminal amino acid, including proline, that is linked to proline, even from a dipeptide or tripeptide.</text>
        <dbReference type="EC" id="3.4.11.9"/>
    </reaction>
</comment>
<evidence type="ECO:0000256" key="8">
    <source>
        <dbReference type="ARBA" id="ARBA00022670"/>
    </source>
</evidence>
<dbReference type="Pfam" id="PF01321">
    <property type="entry name" value="Creatinase_N"/>
    <property type="match status" value="1"/>
</dbReference>
<dbReference type="InterPro" id="IPR000994">
    <property type="entry name" value="Pept_M24"/>
</dbReference>
<dbReference type="GO" id="GO:0046872">
    <property type="term" value="F:metal ion binding"/>
    <property type="evidence" value="ECO:0007669"/>
    <property type="project" value="UniProtKB-KW"/>
</dbReference>
<keyword evidence="11" id="KW-0482">Metalloprotease</keyword>
<dbReference type="InterPro" id="IPR036005">
    <property type="entry name" value="Creatinase/aminopeptidase-like"/>
</dbReference>
<evidence type="ECO:0000256" key="4">
    <source>
        <dbReference type="ARBA" id="ARBA00008766"/>
    </source>
</evidence>
<dbReference type="PROSITE" id="PS00491">
    <property type="entry name" value="PROLINE_PEPTIDASE"/>
    <property type="match status" value="1"/>
</dbReference>
<gene>
    <name evidence="19" type="ORF">PAC_09187</name>
</gene>
<dbReference type="InterPro" id="IPR029149">
    <property type="entry name" value="Creatin/AminoP/Spt16_N"/>
</dbReference>
<dbReference type="Pfam" id="PF00557">
    <property type="entry name" value="Peptidase_M24"/>
    <property type="match status" value="1"/>
</dbReference>
<keyword evidence="7 19" id="KW-0031">Aminopeptidase</keyword>
<keyword evidence="20" id="KW-1185">Reference proteome</keyword>
<comment type="similarity">
    <text evidence="4 15">Belongs to the peptidase M24B family.</text>
</comment>
<name>A0A1L7X2P7_9HELO</name>
<evidence type="ECO:0000256" key="15">
    <source>
        <dbReference type="RuleBase" id="RU000590"/>
    </source>
</evidence>
<keyword evidence="10" id="KW-0378">Hydrolase</keyword>
<evidence type="ECO:0000256" key="7">
    <source>
        <dbReference type="ARBA" id="ARBA00022438"/>
    </source>
</evidence>
<evidence type="ECO:0000256" key="13">
    <source>
        <dbReference type="ARBA" id="ARBA00030849"/>
    </source>
</evidence>
<dbReference type="FunFam" id="3.40.350.10:FF:000010">
    <property type="entry name" value="Probable Xaa-Pro aminopeptidase P"/>
    <property type="match status" value="1"/>
</dbReference>
<keyword evidence="8" id="KW-0645">Protease</keyword>
<dbReference type="Proteomes" id="UP000184330">
    <property type="component" value="Unassembled WGS sequence"/>
</dbReference>
<feature type="domain" description="Peptidase M24" evidence="16">
    <location>
        <begin position="327"/>
        <end position="546"/>
    </location>
</feature>
<dbReference type="InterPro" id="IPR001131">
    <property type="entry name" value="Peptidase_M24B_aminopep-P_CS"/>
</dbReference>
<dbReference type="STRING" id="576137.A0A1L7X2P7"/>
<evidence type="ECO:0000256" key="11">
    <source>
        <dbReference type="ARBA" id="ARBA00023049"/>
    </source>
</evidence>
<dbReference type="CDD" id="cd01085">
    <property type="entry name" value="APP"/>
    <property type="match status" value="1"/>
</dbReference>
<evidence type="ECO:0000256" key="10">
    <source>
        <dbReference type="ARBA" id="ARBA00022801"/>
    </source>
</evidence>
<dbReference type="InterPro" id="IPR050422">
    <property type="entry name" value="X-Pro_aminopeptidase_P"/>
</dbReference>
<accession>A0A1L7X2P7</accession>
<evidence type="ECO:0000313" key="19">
    <source>
        <dbReference type="EMBL" id="CZR59295.1"/>
    </source>
</evidence>
<organism evidence="19 20">
    <name type="scientific">Phialocephala subalpina</name>
    <dbReference type="NCBI Taxonomy" id="576137"/>
    <lineage>
        <taxon>Eukaryota</taxon>
        <taxon>Fungi</taxon>
        <taxon>Dikarya</taxon>
        <taxon>Ascomycota</taxon>
        <taxon>Pezizomycotina</taxon>
        <taxon>Leotiomycetes</taxon>
        <taxon>Helotiales</taxon>
        <taxon>Mollisiaceae</taxon>
        <taxon>Phialocephala</taxon>
        <taxon>Phialocephala fortinii species complex</taxon>
    </lineage>
</organism>
<evidence type="ECO:0000256" key="5">
    <source>
        <dbReference type="ARBA" id="ARBA00012574"/>
    </source>
</evidence>
<dbReference type="Pfam" id="PF16188">
    <property type="entry name" value="Peptidase_M24_C"/>
    <property type="match status" value="1"/>
</dbReference>
<dbReference type="GO" id="GO:0006508">
    <property type="term" value="P:proteolysis"/>
    <property type="evidence" value="ECO:0007669"/>
    <property type="project" value="UniProtKB-KW"/>
</dbReference>
<dbReference type="SUPFAM" id="SSF55920">
    <property type="entry name" value="Creatinase/aminopeptidase"/>
    <property type="match status" value="1"/>
</dbReference>
<dbReference type="Gene3D" id="3.90.230.10">
    <property type="entry name" value="Creatinase/methionine aminopeptidase superfamily"/>
    <property type="match status" value="1"/>
</dbReference>
<dbReference type="GO" id="GO:0070006">
    <property type="term" value="F:metalloaminopeptidase activity"/>
    <property type="evidence" value="ECO:0007669"/>
    <property type="project" value="InterPro"/>
</dbReference>
<dbReference type="InterPro" id="IPR000587">
    <property type="entry name" value="Creatinase_N"/>
</dbReference>
<dbReference type="AlphaFoldDB" id="A0A1L7X2P7"/>
<evidence type="ECO:0000256" key="9">
    <source>
        <dbReference type="ARBA" id="ARBA00022723"/>
    </source>
</evidence>
<dbReference type="InterPro" id="IPR033740">
    <property type="entry name" value="Pept_M24B"/>
</dbReference>
<keyword evidence="9 15" id="KW-0479">Metal-binding</keyword>
<dbReference type="GO" id="GO:0005737">
    <property type="term" value="C:cytoplasm"/>
    <property type="evidence" value="ECO:0007669"/>
    <property type="project" value="UniProtKB-ARBA"/>
</dbReference>
<dbReference type="Gene3D" id="3.40.350.10">
    <property type="entry name" value="Creatinase/prolidase N-terminal domain"/>
    <property type="match status" value="2"/>
</dbReference>
<evidence type="ECO:0000256" key="12">
    <source>
        <dbReference type="ARBA" id="ARBA00023211"/>
    </source>
</evidence>
<dbReference type="InterPro" id="IPR032416">
    <property type="entry name" value="Peptidase_M24_C"/>
</dbReference>
<keyword evidence="12" id="KW-0464">Manganese</keyword>
<evidence type="ECO:0000256" key="3">
    <source>
        <dbReference type="ARBA" id="ARBA00002443"/>
    </source>
</evidence>
<comment type="cofactor">
    <cofactor evidence="2">
        <name>Mn(2+)</name>
        <dbReference type="ChEBI" id="CHEBI:29035"/>
    </cofactor>
</comment>
<protein>
    <recommendedName>
        <fullName evidence="6">Probable Xaa-Pro aminopeptidase P</fullName>
        <ecNumber evidence="5">3.4.11.9</ecNumber>
    </recommendedName>
    <alternativeName>
        <fullName evidence="13">Aminoacylproline aminopeptidase</fullName>
    </alternativeName>
    <alternativeName>
        <fullName evidence="14">Prolidase</fullName>
    </alternativeName>
</protein>
<dbReference type="EMBL" id="FJOG01000013">
    <property type="protein sequence ID" value="CZR59295.1"/>
    <property type="molecule type" value="Genomic_DNA"/>
</dbReference>
<comment type="function">
    <text evidence="3">Catalyzes the removal of a penultimate prolyl residue from the N-termini of peptides.</text>
</comment>
<evidence type="ECO:0000313" key="20">
    <source>
        <dbReference type="Proteomes" id="UP000184330"/>
    </source>
</evidence>
<evidence type="ECO:0000256" key="1">
    <source>
        <dbReference type="ARBA" id="ARBA00001424"/>
    </source>
</evidence>
<dbReference type="PANTHER" id="PTHR43763:SF6">
    <property type="entry name" value="XAA-PRO AMINOPEPTIDASE 1"/>
    <property type="match status" value="1"/>
</dbReference>
<dbReference type="Pfam" id="PF16189">
    <property type="entry name" value="Creatinase_N_2"/>
    <property type="match status" value="1"/>
</dbReference>
<evidence type="ECO:0000259" key="18">
    <source>
        <dbReference type="Pfam" id="PF16188"/>
    </source>
</evidence>
<reference evidence="19 20" key="1">
    <citation type="submission" date="2016-03" db="EMBL/GenBank/DDBJ databases">
        <authorList>
            <person name="Ploux O."/>
        </authorList>
    </citation>
    <scope>NUCLEOTIDE SEQUENCE [LARGE SCALE GENOMIC DNA]</scope>
    <source>
        <strain evidence="19 20">UAMH 11012</strain>
    </source>
</reference>
<evidence type="ECO:0000256" key="2">
    <source>
        <dbReference type="ARBA" id="ARBA00001936"/>
    </source>
</evidence>
<dbReference type="SUPFAM" id="SSF53092">
    <property type="entry name" value="Creatinase/prolidase N-terminal domain"/>
    <property type="match status" value="1"/>
</dbReference>
<dbReference type="FunFam" id="3.90.230.10:FF:000007">
    <property type="entry name" value="Xaa-Pro aminopeptidase P"/>
    <property type="match status" value="1"/>
</dbReference>